<keyword evidence="12" id="KW-1185">Reference proteome</keyword>
<evidence type="ECO:0000256" key="6">
    <source>
        <dbReference type="ARBA" id="ARBA00023136"/>
    </source>
</evidence>
<evidence type="ECO:0000256" key="5">
    <source>
        <dbReference type="ARBA" id="ARBA00023065"/>
    </source>
</evidence>
<keyword evidence="2 8" id="KW-0813">Transport</keyword>
<evidence type="ECO:0000256" key="3">
    <source>
        <dbReference type="ARBA" id="ARBA00022692"/>
    </source>
</evidence>
<feature type="transmembrane region" description="Helical" evidence="9">
    <location>
        <begin position="331"/>
        <end position="352"/>
    </location>
</feature>
<dbReference type="GO" id="GO:0034220">
    <property type="term" value="P:monoatomic ion transmembrane transport"/>
    <property type="evidence" value="ECO:0007669"/>
    <property type="project" value="UniProtKB-KW"/>
</dbReference>
<dbReference type="InterPro" id="IPR013099">
    <property type="entry name" value="K_chnl_dom"/>
</dbReference>
<feature type="domain" description="Potassium channel" evidence="10">
    <location>
        <begin position="337"/>
        <end position="414"/>
    </location>
</feature>
<accession>A0ABD3VWR5</accession>
<comment type="similarity">
    <text evidence="8">Belongs to the two pore domain potassium channel (TC 1.A.1.8) family.</text>
</comment>
<name>A0ABD3VWR5_SINWO</name>
<evidence type="ECO:0000313" key="11">
    <source>
        <dbReference type="EMBL" id="KAL3866049.1"/>
    </source>
</evidence>
<evidence type="ECO:0000256" key="7">
    <source>
        <dbReference type="ARBA" id="ARBA00023303"/>
    </source>
</evidence>
<keyword evidence="6 9" id="KW-0472">Membrane</keyword>
<keyword evidence="5 8" id="KW-0406">Ion transport</keyword>
<dbReference type="Gene3D" id="1.10.287.70">
    <property type="match status" value="1"/>
</dbReference>
<sequence length="435" mass="49116">MGFNLKKLNEIKYVSQCRRAFGFILSHFGLCILVTLYLMAGASIFEQLEKDNEVKECFDGLKDYNKMETATLESLRTIIYSLYPESDGSTKRIMGLLETFGSNVMDIKYDGRDCENYGQPGGPQFKWSWHGSLLFVVTVVSTIGYGHIAPKTVWGRIVCIAYAIIGIPLTMIFLALIGNTLAKIFRFTYTMIIHCGCCRKKKKEPNINKQCNIQRNNTVSDRMSQRVNISSVQIVEPTDNLHFRVHARKQDEKSIDTSLTSTDAKESRILATVSNLDAVHQSKGKANICPHDLKVITQEDIRQREQTDEEQFMLADDNEHDEEELNHGVPLTVTILIIISYILFGAIIFGVWRSWDMLQATYFCFISLSTIGFGDFVPGTDFTLPSAHAELVFGSVYIIFGLALISMGFALMQEEAMKMTAWIGKKLGVVQDHED</sequence>
<organism evidence="11 12">
    <name type="scientific">Sinanodonta woodiana</name>
    <name type="common">Chinese pond mussel</name>
    <name type="synonym">Anodonta woodiana</name>
    <dbReference type="NCBI Taxonomy" id="1069815"/>
    <lineage>
        <taxon>Eukaryota</taxon>
        <taxon>Metazoa</taxon>
        <taxon>Spiralia</taxon>
        <taxon>Lophotrochozoa</taxon>
        <taxon>Mollusca</taxon>
        <taxon>Bivalvia</taxon>
        <taxon>Autobranchia</taxon>
        <taxon>Heteroconchia</taxon>
        <taxon>Palaeoheterodonta</taxon>
        <taxon>Unionida</taxon>
        <taxon>Unionoidea</taxon>
        <taxon>Unionidae</taxon>
        <taxon>Unioninae</taxon>
        <taxon>Sinanodonta</taxon>
    </lineage>
</organism>
<keyword evidence="4 9" id="KW-1133">Transmembrane helix</keyword>
<feature type="transmembrane region" description="Helical" evidence="9">
    <location>
        <begin position="359"/>
        <end position="379"/>
    </location>
</feature>
<keyword evidence="7 8" id="KW-0407">Ion channel</keyword>
<protein>
    <recommendedName>
        <fullName evidence="10">Potassium channel domain-containing protein</fullName>
    </recommendedName>
</protein>
<dbReference type="EMBL" id="JBJQND010000009">
    <property type="protein sequence ID" value="KAL3866049.1"/>
    <property type="molecule type" value="Genomic_DNA"/>
</dbReference>
<feature type="transmembrane region" description="Helical" evidence="9">
    <location>
        <begin position="391"/>
        <end position="412"/>
    </location>
</feature>
<reference evidence="11 12" key="1">
    <citation type="submission" date="2024-11" db="EMBL/GenBank/DDBJ databases">
        <title>Chromosome-level genome assembly of the freshwater bivalve Anodonta woodiana.</title>
        <authorList>
            <person name="Chen X."/>
        </authorList>
    </citation>
    <scope>NUCLEOTIDE SEQUENCE [LARGE SCALE GENOMIC DNA]</scope>
    <source>
        <strain evidence="11">MN2024</strain>
        <tissue evidence="11">Gills</tissue>
    </source>
</reference>
<evidence type="ECO:0000256" key="4">
    <source>
        <dbReference type="ARBA" id="ARBA00022989"/>
    </source>
</evidence>
<feature type="domain" description="Potassium channel" evidence="10">
    <location>
        <begin position="126"/>
        <end position="182"/>
    </location>
</feature>
<gene>
    <name evidence="11" type="ORF">ACJMK2_043390</name>
</gene>
<dbReference type="PANTHER" id="PTHR11003">
    <property type="entry name" value="POTASSIUM CHANNEL, SUBFAMILY K"/>
    <property type="match status" value="1"/>
</dbReference>
<dbReference type="InterPro" id="IPR003280">
    <property type="entry name" value="2pore_dom_K_chnl"/>
</dbReference>
<evidence type="ECO:0000313" key="12">
    <source>
        <dbReference type="Proteomes" id="UP001634394"/>
    </source>
</evidence>
<dbReference type="Proteomes" id="UP001634394">
    <property type="component" value="Unassembled WGS sequence"/>
</dbReference>
<evidence type="ECO:0000256" key="9">
    <source>
        <dbReference type="SAM" id="Phobius"/>
    </source>
</evidence>
<proteinExistence type="inferred from homology"/>
<dbReference type="PANTHER" id="PTHR11003:SF334">
    <property type="entry name" value="FI03418P"/>
    <property type="match status" value="1"/>
</dbReference>
<comment type="subcellular location">
    <subcellularLocation>
        <location evidence="1">Membrane</location>
        <topology evidence="1">Multi-pass membrane protein</topology>
    </subcellularLocation>
</comment>
<evidence type="ECO:0000256" key="1">
    <source>
        <dbReference type="ARBA" id="ARBA00004141"/>
    </source>
</evidence>
<evidence type="ECO:0000256" key="2">
    <source>
        <dbReference type="ARBA" id="ARBA00022448"/>
    </source>
</evidence>
<comment type="caution">
    <text evidence="11">The sequence shown here is derived from an EMBL/GenBank/DDBJ whole genome shotgun (WGS) entry which is preliminary data.</text>
</comment>
<feature type="transmembrane region" description="Helical" evidence="9">
    <location>
        <begin position="157"/>
        <end position="177"/>
    </location>
</feature>
<keyword evidence="3 8" id="KW-0812">Transmembrane</keyword>
<evidence type="ECO:0000259" key="10">
    <source>
        <dbReference type="Pfam" id="PF07885"/>
    </source>
</evidence>
<evidence type="ECO:0000256" key="8">
    <source>
        <dbReference type="RuleBase" id="RU003857"/>
    </source>
</evidence>
<dbReference type="GO" id="GO:0016020">
    <property type="term" value="C:membrane"/>
    <property type="evidence" value="ECO:0007669"/>
    <property type="project" value="UniProtKB-SubCell"/>
</dbReference>
<dbReference type="AlphaFoldDB" id="A0ABD3VWR5"/>
<feature type="transmembrane region" description="Helical" evidence="9">
    <location>
        <begin position="127"/>
        <end position="145"/>
    </location>
</feature>
<dbReference type="PRINTS" id="PR01333">
    <property type="entry name" value="2POREKCHANEL"/>
</dbReference>
<dbReference type="Pfam" id="PF07885">
    <property type="entry name" value="Ion_trans_2"/>
    <property type="match status" value="2"/>
</dbReference>
<dbReference type="SUPFAM" id="SSF81324">
    <property type="entry name" value="Voltage-gated potassium channels"/>
    <property type="match status" value="2"/>
</dbReference>
<feature type="transmembrane region" description="Helical" evidence="9">
    <location>
        <begin position="21"/>
        <end position="45"/>
    </location>
</feature>